<name>A0A250XDK5_9CHLO</name>
<dbReference type="CDD" id="cd05327">
    <property type="entry name" value="retinol-DH_like_SDR_c_like"/>
    <property type="match status" value="1"/>
</dbReference>
<proteinExistence type="inferred from homology"/>
<sequence>MARQFVFKTTAEEVTVGLDLKGKSAVVTGGNSGIGLETCRVLSKAGVEVYLCARNKEMGEGAVKAIRDEFPEAKLYLHTLNLADLVQVQQSADALLKLCPHIDMVICNAGIMALPDLQRTPQGFEMQSGVNWLGHMHFVNCLLPRMKEQKTPSRIVLVSSLAHMMSGFDINDLNWEKRKYSQWGSYGQSKMANILHGVQLAKMLEGTQVRVFSLHPGNIKTNLARNLSSWMMGTFFILGPWLPKPLKTKNIPQGAATQVYAATAPELESFKKGEYLDDCKVATPKLPPNHEELAAKLWAAGEEFIQKALTSAATATEAK</sequence>
<dbReference type="EMBL" id="BEGY01000059">
    <property type="protein sequence ID" value="GAX80999.1"/>
    <property type="molecule type" value="Genomic_DNA"/>
</dbReference>
<dbReference type="Gene3D" id="3.40.50.720">
    <property type="entry name" value="NAD(P)-binding Rossmann-like Domain"/>
    <property type="match status" value="1"/>
</dbReference>
<evidence type="ECO:0000256" key="2">
    <source>
        <dbReference type="ARBA" id="ARBA00023002"/>
    </source>
</evidence>
<dbReference type="InterPro" id="IPR036291">
    <property type="entry name" value="NAD(P)-bd_dom_sf"/>
</dbReference>
<evidence type="ECO:0000313" key="4">
    <source>
        <dbReference type="Proteomes" id="UP000232323"/>
    </source>
</evidence>
<accession>A0A250XDK5</accession>
<dbReference type="SUPFAM" id="SSF51735">
    <property type="entry name" value="NAD(P)-binding Rossmann-fold domains"/>
    <property type="match status" value="1"/>
</dbReference>
<keyword evidence="4" id="KW-1185">Reference proteome</keyword>
<comment type="similarity">
    <text evidence="1">Belongs to the short-chain dehydrogenases/reductases (SDR) family.</text>
</comment>
<dbReference type="GO" id="GO:0016491">
    <property type="term" value="F:oxidoreductase activity"/>
    <property type="evidence" value="ECO:0007669"/>
    <property type="project" value="UniProtKB-KW"/>
</dbReference>
<dbReference type="PRINTS" id="PR00081">
    <property type="entry name" value="GDHRDH"/>
</dbReference>
<dbReference type="PANTHER" id="PTHR24320">
    <property type="entry name" value="RETINOL DEHYDROGENASE"/>
    <property type="match status" value="1"/>
</dbReference>
<evidence type="ECO:0000256" key="1">
    <source>
        <dbReference type="ARBA" id="ARBA00006484"/>
    </source>
</evidence>
<dbReference type="STRING" id="1157962.A0A250XDK5"/>
<dbReference type="PANTHER" id="PTHR24320:SF148">
    <property type="entry name" value="NAD(P)-BINDING ROSSMANN-FOLD SUPERFAMILY PROTEIN"/>
    <property type="match status" value="1"/>
</dbReference>
<dbReference type="Proteomes" id="UP000232323">
    <property type="component" value="Unassembled WGS sequence"/>
</dbReference>
<dbReference type="InterPro" id="IPR002347">
    <property type="entry name" value="SDR_fam"/>
</dbReference>
<gene>
    <name evidence="3" type="ORF">CEUSTIGMA_g8434.t1</name>
</gene>
<reference evidence="3 4" key="1">
    <citation type="submission" date="2017-08" db="EMBL/GenBank/DDBJ databases">
        <title>Acidophilic green algal genome provides insights into adaptation to an acidic environment.</title>
        <authorList>
            <person name="Hirooka S."/>
            <person name="Hirose Y."/>
            <person name="Kanesaki Y."/>
            <person name="Higuchi S."/>
            <person name="Fujiwara T."/>
            <person name="Onuma R."/>
            <person name="Era A."/>
            <person name="Ohbayashi R."/>
            <person name="Uzuka A."/>
            <person name="Nozaki H."/>
            <person name="Yoshikawa H."/>
            <person name="Miyagishima S.Y."/>
        </authorList>
    </citation>
    <scope>NUCLEOTIDE SEQUENCE [LARGE SCALE GENOMIC DNA]</scope>
    <source>
        <strain evidence="3 4">NIES-2499</strain>
    </source>
</reference>
<organism evidence="3 4">
    <name type="scientific">Chlamydomonas eustigma</name>
    <dbReference type="NCBI Taxonomy" id="1157962"/>
    <lineage>
        <taxon>Eukaryota</taxon>
        <taxon>Viridiplantae</taxon>
        <taxon>Chlorophyta</taxon>
        <taxon>core chlorophytes</taxon>
        <taxon>Chlorophyceae</taxon>
        <taxon>CS clade</taxon>
        <taxon>Chlamydomonadales</taxon>
        <taxon>Chlamydomonadaceae</taxon>
        <taxon>Chlamydomonas</taxon>
    </lineage>
</organism>
<protein>
    <submittedName>
        <fullName evidence="3">Uncharacterized protein</fullName>
    </submittedName>
</protein>
<evidence type="ECO:0000313" key="3">
    <source>
        <dbReference type="EMBL" id="GAX80999.1"/>
    </source>
</evidence>
<dbReference type="Pfam" id="PF00106">
    <property type="entry name" value="adh_short"/>
    <property type="match status" value="1"/>
</dbReference>
<dbReference type="AlphaFoldDB" id="A0A250XDK5"/>
<dbReference type="OrthoDB" id="191139at2759"/>
<keyword evidence="2" id="KW-0560">Oxidoreductase</keyword>
<comment type="caution">
    <text evidence="3">The sequence shown here is derived from an EMBL/GenBank/DDBJ whole genome shotgun (WGS) entry which is preliminary data.</text>
</comment>